<feature type="domain" description="DEP" evidence="1">
    <location>
        <begin position="110"/>
        <end position="183"/>
    </location>
</feature>
<dbReference type="RefSeq" id="WP_144867266.1">
    <property type="nucleotide sequence ID" value="NZ_LR213824.1"/>
</dbReference>
<gene>
    <name evidence="2" type="ORF">H1P_650027</name>
</gene>
<dbReference type="SUPFAM" id="SSF46785">
    <property type="entry name" value="Winged helix' DNA-binding domain"/>
    <property type="match status" value="1"/>
</dbReference>
<organism evidence="2 3">
    <name type="scientific">Hyella patelloides LEGE 07179</name>
    <dbReference type="NCBI Taxonomy" id="945734"/>
    <lineage>
        <taxon>Bacteria</taxon>
        <taxon>Bacillati</taxon>
        <taxon>Cyanobacteriota</taxon>
        <taxon>Cyanophyceae</taxon>
        <taxon>Pleurocapsales</taxon>
        <taxon>Hyellaceae</taxon>
        <taxon>Hyella</taxon>
    </lineage>
</organism>
<keyword evidence="3" id="KW-1185">Reference proteome</keyword>
<dbReference type="InterPro" id="IPR051832">
    <property type="entry name" value="mTOR-Rac_regulators"/>
</dbReference>
<dbReference type="Pfam" id="PF00610">
    <property type="entry name" value="DEP"/>
    <property type="match status" value="1"/>
</dbReference>
<dbReference type="InterPro" id="IPR000591">
    <property type="entry name" value="DEP_dom"/>
</dbReference>
<evidence type="ECO:0000313" key="3">
    <source>
        <dbReference type="Proteomes" id="UP000320055"/>
    </source>
</evidence>
<dbReference type="CDD" id="cd04371">
    <property type="entry name" value="DEP"/>
    <property type="match status" value="1"/>
</dbReference>
<name>A0A563W2F0_9CYAN</name>
<dbReference type="GO" id="GO:0035556">
    <property type="term" value="P:intracellular signal transduction"/>
    <property type="evidence" value="ECO:0007669"/>
    <property type="project" value="InterPro"/>
</dbReference>
<dbReference type="Gene3D" id="1.10.10.10">
    <property type="entry name" value="Winged helix-like DNA-binding domain superfamily/Winged helix DNA-binding domain"/>
    <property type="match status" value="1"/>
</dbReference>
<dbReference type="AlphaFoldDB" id="A0A563W2F0"/>
<dbReference type="GO" id="GO:0023051">
    <property type="term" value="P:regulation of signaling"/>
    <property type="evidence" value="ECO:0007669"/>
    <property type="project" value="TreeGrafter"/>
</dbReference>
<dbReference type="OrthoDB" id="425349at2"/>
<protein>
    <submittedName>
        <fullName evidence="2">Domain found in Dishevelled, Egl-10, and Pleckstrin (DEP)</fullName>
    </submittedName>
</protein>
<evidence type="ECO:0000259" key="1">
    <source>
        <dbReference type="PROSITE" id="PS50186"/>
    </source>
</evidence>
<proteinExistence type="predicted"/>
<dbReference type="PANTHER" id="PTHR22829">
    <property type="entry name" value="DEP DOMAIN PROTEIN"/>
    <property type="match status" value="1"/>
</dbReference>
<evidence type="ECO:0000313" key="2">
    <source>
        <dbReference type="EMBL" id="VEP17861.1"/>
    </source>
</evidence>
<dbReference type="InterPro" id="IPR036390">
    <property type="entry name" value="WH_DNA-bd_sf"/>
</dbReference>
<dbReference type="PROSITE" id="PS50186">
    <property type="entry name" value="DEP"/>
    <property type="match status" value="1"/>
</dbReference>
<sequence length="186" mass="21964">MKILSNQQINYCNLTRQTEQGLEYLPGVSYESKLHLKNAFFGLEQKQEALEYCRQKFLNSRGETSYLLVEDPTGFTIWQEDKQVNISDSNQDRDIVSQIDLKDLVSKMRNIGGVQIKDRRYNLKFYSKCFVGNEAVAWMKSELNLSTGQAIRLGQRLIDEKIIHHVVDRQKFADKFLFYRFYWDEI</sequence>
<dbReference type="SMART" id="SM00049">
    <property type="entry name" value="DEP"/>
    <property type="match status" value="1"/>
</dbReference>
<dbReference type="EMBL" id="CAACVJ010000612">
    <property type="protein sequence ID" value="VEP17861.1"/>
    <property type="molecule type" value="Genomic_DNA"/>
</dbReference>
<dbReference type="PANTHER" id="PTHR22829:SF16">
    <property type="entry name" value="PH DOMAIN-CONTAINING PROTEIN"/>
    <property type="match status" value="1"/>
</dbReference>
<dbReference type="Proteomes" id="UP000320055">
    <property type="component" value="Unassembled WGS sequence"/>
</dbReference>
<reference evidence="2 3" key="1">
    <citation type="submission" date="2019-01" db="EMBL/GenBank/DDBJ databases">
        <authorList>
            <person name="Brito A."/>
        </authorList>
    </citation>
    <scope>NUCLEOTIDE SEQUENCE [LARGE SCALE GENOMIC DNA]</scope>
    <source>
        <strain evidence="2">1</strain>
    </source>
</reference>
<dbReference type="InterPro" id="IPR036388">
    <property type="entry name" value="WH-like_DNA-bd_sf"/>
</dbReference>
<accession>A0A563W2F0</accession>